<organism evidence="1 2">
    <name type="scientific">Mycena metata</name>
    <dbReference type="NCBI Taxonomy" id="1033252"/>
    <lineage>
        <taxon>Eukaryota</taxon>
        <taxon>Fungi</taxon>
        <taxon>Dikarya</taxon>
        <taxon>Basidiomycota</taxon>
        <taxon>Agaricomycotina</taxon>
        <taxon>Agaricomycetes</taxon>
        <taxon>Agaricomycetidae</taxon>
        <taxon>Agaricales</taxon>
        <taxon>Marasmiineae</taxon>
        <taxon>Mycenaceae</taxon>
        <taxon>Mycena</taxon>
    </lineage>
</organism>
<proteinExistence type="predicted"/>
<dbReference type="EMBL" id="JARKIB010000212">
    <property type="protein sequence ID" value="KAJ7723224.1"/>
    <property type="molecule type" value="Genomic_DNA"/>
</dbReference>
<sequence length="307" mass="35171">MVPQRDADLWFLDGNLIVQSELLSFRIYGGLLANGSPIFKDMLSIPQPANEAKIDGCPVVYLHDDPRDLKCFLRALFDYRFFPPYPAPTDFDTIAGVTRLSKKYEVDGLLRRALVHLASGFPMSVDEYSNPDASWPIIGNLRVLTFARELSIDWILPVAFYRACAGNTIKDILHGERHRGVLYRLAHEDRLLCLEQSQALRGAAAASVCDFLWNPTTIEGCKDPDGCIKNRTLFRRHVEDWRWNKDILPLRLWEEDDWDTLEVCKYCLTAMRVTRRGALLAFWDGLPKRFGIAPWPVLIKTKTETLQ</sequence>
<dbReference type="Proteomes" id="UP001215598">
    <property type="component" value="Unassembled WGS sequence"/>
</dbReference>
<accession>A0AAD7HM87</accession>
<keyword evidence="2" id="KW-1185">Reference proteome</keyword>
<protein>
    <recommendedName>
        <fullName evidence="3">BTB domain-containing protein</fullName>
    </recommendedName>
</protein>
<evidence type="ECO:0000313" key="1">
    <source>
        <dbReference type="EMBL" id="KAJ7723224.1"/>
    </source>
</evidence>
<dbReference type="AlphaFoldDB" id="A0AAD7HM87"/>
<gene>
    <name evidence="1" type="ORF">B0H16DRAFT_342577</name>
</gene>
<evidence type="ECO:0008006" key="3">
    <source>
        <dbReference type="Google" id="ProtNLM"/>
    </source>
</evidence>
<comment type="caution">
    <text evidence="1">The sequence shown here is derived from an EMBL/GenBank/DDBJ whole genome shotgun (WGS) entry which is preliminary data.</text>
</comment>
<reference evidence="1" key="1">
    <citation type="submission" date="2023-03" db="EMBL/GenBank/DDBJ databases">
        <title>Massive genome expansion in bonnet fungi (Mycena s.s.) driven by repeated elements and novel gene families across ecological guilds.</title>
        <authorList>
            <consortium name="Lawrence Berkeley National Laboratory"/>
            <person name="Harder C.B."/>
            <person name="Miyauchi S."/>
            <person name="Viragh M."/>
            <person name="Kuo A."/>
            <person name="Thoen E."/>
            <person name="Andreopoulos B."/>
            <person name="Lu D."/>
            <person name="Skrede I."/>
            <person name="Drula E."/>
            <person name="Henrissat B."/>
            <person name="Morin E."/>
            <person name="Kohler A."/>
            <person name="Barry K."/>
            <person name="LaButti K."/>
            <person name="Morin E."/>
            <person name="Salamov A."/>
            <person name="Lipzen A."/>
            <person name="Mereny Z."/>
            <person name="Hegedus B."/>
            <person name="Baldrian P."/>
            <person name="Stursova M."/>
            <person name="Weitz H."/>
            <person name="Taylor A."/>
            <person name="Grigoriev I.V."/>
            <person name="Nagy L.G."/>
            <person name="Martin F."/>
            <person name="Kauserud H."/>
        </authorList>
    </citation>
    <scope>NUCLEOTIDE SEQUENCE</scope>
    <source>
        <strain evidence="1">CBHHK182m</strain>
    </source>
</reference>
<evidence type="ECO:0000313" key="2">
    <source>
        <dbReference type="Proteomes" id="UP001215598"/>
    </source>
</evidence>
<name>A0AAD7HM87_9AGAR</name>